<dbReference type="STRING" id="160454.RV10_GL002906"/>
<dbReference type="Pfam" id="PF11288">
    <property type="entry name" value="DUF3089"/>
    <property type="match status" value="1"/>
</dbReference>
<keyword evidence="1" id="KW-0732">Signal</keyword>
<organism evidence="2 3">
    <name type="scientific">Enterococcus pallens ATCC BAA-351</name>
    <dbReference type="NCBI Taxonomy" id="1158607"/>
    <lineage>
        <taxon>Bacteria</taxon>
        <taxon>Bacillati</taxon>
        <taxon>Bacillota</taxon>
        <taxon>Bacilli</taxon>
        <taxon>Lactobacillales</taxon>
        <taxon>Enterococcaceae</taxon>
        <taxon>Enterococcus</taxon>
    </lineage>
</organism>
<gene>
    <name evidence="2" type="ORF">UAU_01805</name>
</gene>
<dbReference type="SUPFAM" id="SSF53474">
    <property type="entry name" value="alpha/beta-Hydrolases"/>
    <property type="match status" value="1"/>
</dbReference>
<reference evidence="2 3" key="1">
    <citation type="submission" date="2013-02" db="EMBL/GenBank/DDBJ databases">
        <title>The Genome Sequence of Enterococcus pallens BAA-351.</title>
        <authorList>
            <consortium name="The Broad Institute Genome Sequencing Platform"/>
            <consortium name="The Broad Institute Genome Sequencing Center for Infectious Disease"/>
            <person name="Earl A.M."/>
            <person name="Gilmore M.S."/>
            <person name="Lebreton F."/>
            <person name="Walker B."/>
            <person name="Young S.K."/>
            <person name="Zeng Q."/>
            <person name="Gargeya S."/>
            <person name="Fitzgerald M."/>
            <person name="Haas B."/>
            <person name="Abouelleil A."/>
            <person name="Alvarado L."/>
            <person name="Arachchi H.M."/>
            <person name="Berlin A.M."/>
            <person name="Chapman S.B."/>
            <person name="Dewar J."/>
            <person name="Goldberg J."/>
            <person name="Griggs A."/>
            <person name="Gujja S."/>
            <person name="Hansen M."/>
            <person name="Howarth C."/>
            <person name="Imamovic A."/>
            <person name="Larimer J."/>
            <person name="McCowan C."/>
            <person name="Murphy C."/>
            <person name="Neiman D."/>
            <person name="Pearson M."/>
            <person name="Priest M."/>
            <person name="Roberts A."/>
            <person name="Saif S."/>
            <person name="Shea T."/>
            <person name="Sisk P."/>
            <person name="Sykes S."/>
            <person name="Wortman J."/>
            <person name="Nusbaum C."/>
            <person name="Birren B."/>
        </authorList>
    </citation>
    <scope>NUCLEOTIDE SEQUENCE [LARGE SCALE GENOMIC DNA]</scope>
    <source>
        <strain evidence="2 3">ATCC BAA-351</strain>
    </source>
</reference>
<accession>R2QI78</accession>
<dbReference type="InterPro" id="IPR021440">
    <property type="entry name" value="DUF3089"/>
</dbReference>
<dbReference type="ESTHER" id="9ente-r2qi78">
    <property type="family name" value="Duf_3089"/>
</dbReference>
<dbReference type="Proteomes" id="UP000013782">
    <property type="component" value="Unassembled WGS sequence"/>
</dbReference>
<feature type="chain" id="PRO_5039090094" description="DUF3089 domain-containing protein" evidence="1">
    <location>
        <begin position="20"/>
        <end position="373"/>
    </location>
</feature>
<sequence>MKKLIYGSMVGLLALGLLSACSQKDKKEDTKQSAAVETPAKKGDTIEASDYHDVDNWLAKTTDPTEPADVFILYPTAYQKQGNQSPVSKIDNLSMRAGAQVFLANQGSAFESSGNVFAPYYRQLDANWLLSQSKEKQEEYVNGVPKADVLAAFHYYIENYNNGRPFILVGHSQGAAMVKEILFDYLKKNPEVNERMVAAYVLGQSVTQAELEANPQAKFASGPDDTGVIISYNTVSANFSGELSTSAPGAIAINPITWTRDDTPAPVEANLGSYVRNDEGNYEKAMGIADARVDTSRGLVICSTADVSRYGMPESARKIFPEGSFHNNDISFYYYNLQQNAENRVAQYLAAHPQTPEAPAPAEATETTGEPVQ</sequence>
<dbReference type="eggNOG" id="COG2267">
    <property type="taxonomic scope" value="Bacteria"/>
</dbReference>
<evidence type="ECO:0000313" key="3">
    <source>
        <dbReference type="Proteomes" id="UP000013782"/>
    </source>
</evidence>
<dbReference type="PROSITE" id="PS51257">
    <property type="entry name" value="PROKAR_LIPOPROTEIN"/>
    <property type="match status" value="1"/>
</dbReference>
<protein>
    <recommendedName>
        <fullName evidence="4">DUF3089 domain-containing protein</fullName>
    </recommendedName>
</protein>
<dbReference type="RefSeq" id="WP_010756802.1">
    <property type="nucleotide sequence ID" value="NZ_ASWD01000006.1"/>
</dbReference>
<comment type="caution">
    <text evidence="2">The sequence shown here is derived from an EMBL/GenBank/DDBJ whole genome shotgun (WGS) entry which is preliminary data.</text>
</comment>
<evidence type="ECO:0000313" key="2">
    <source>
        <dbReference type="EMBL" id="EOH94883.1"/>
    </source>
</evidence>
<proteinExistence type="predicted"/>
<name>R2QI78_9ENTE</name>
<dbReference type="HOGENOM" id="CLU_054175_1_0_9"/>
<evidence type="ECO:0000256" key="1">
    <source>
        <dbReference type="SAM" id="SignalP"/>
    </source>
</evidence>
<dbReference type="InterPro" id="IPR029058">
    <property type="entry name" value="AB_hydrolase_fold"/>
</dbReference>
<dbReference type="PATRIC" id="fig|1158607.3.peg.1770"/>
<keyword evidence="3" id="KW-1185">Reference proteome</keyword>
<feature type="signal peptide" evidence="1">
    <location>
        <begin position="1"/>
        <end position="19"/>
    </location>
</feature>
<dbReference type="AlphaFoldDB" id="R2QI78"/>
<dbReference type="EMBL" id="AJAQ01000014">
    <property type="protein sequence ID" value="EOH94883.1"/>
    <property type="molecule type" value="Genomic_DNA"/>
</dbReference>
<evidence type="ECO:0008006" key="4">
    <source>
        <dbReference type="Google" id="ProtNLM"/>
    </source>
</evidence>
<dbReference type="OrthoDB" id="9794645at2"/>